<reference evidence="1" key="2">
    <citation type="journal article" date="2015" name="Data Brief">
        <title>Shoot transcriptome of the giant reed, Arundo donax.</title>
        <authorList>
            <person name="Barrero R.A."/>
            <person name="Guerrero F.D."/>
            <person name="Moolhuijzen P."/>
            <person name="Goolsby J.A."/>
            <person name="Tidwell J."/>
            <person name="Bellgard S.E."/>
            <person name="Bellgard M.I."/>
        </authorList>
    </citation>
    <scope>NUCLEOTIDE SEQUENCE</scope>
    <source>
        <tissue evidence="1">Shoot tissue taken approximately 20 cm above the soil surface</tissue>
    </source>
</reference>
<reference evidence="1" key="1">
    <citation type="submission" date="2014-09" db="EMBL/GenBank/DDBJ databases">
        <authorList>
            <person name="Magalhaes I.L.F."/>
            <person name="Oliveira U."/>
            <person name="Santos F.R."/>
            <person name="Vidigal T.H.D.A."/>
            <person name="Brescovit A.D."/>
            <person name="Santos A.J."/>
        </authorList>
    </citation>
    <scope>NUCLEOTIDE SEQUENCE</scope>
    <source>
        <tissue evidence="1">Shoot tissue taken approximately 20 cm above the soil surface</tissue>
    </source>
</reference>
<evidence type="ECO:0000313" key="1">
    <source>
        <dbReference type="EMBL" id="JAD44187.1"/>
    </source>
</evidence>
<proteinExistence type="predicted"/>
<organism evidence="1">
    <name type="scientific">Arundo donax</name>
    <name type="common">Giant reed</name>
    <name type="synonym">Donax arundinaceus</name>
    <dbReference type="NCBI Taxonomy" id="35708"/>
    <lineage>
        <taxon>Eukaryota</taxon>
        <taxon>Viridiplantae</taxon>
        <taxon>Streptophyta</taxon>
        <taxon>Embryophyta</taxon>
        <taxon>Tracheophyta</taxon>
        <taxon>Spermatophyta</taxon>
        <taxon>Magnoliopsida</taxon>
        <taxon>Liliopsida</taxon>
        <taxon>Poales</taxon>
        <taxon>Poaceae</taxon>
        <taxon>PACMAD clade</taxon>
        <taxon>Arundinoideae</taxon>
        <taxon>Arundineae</taxon>
        <taxon>Arundo</taxon>
    </lineage>
</organism>
<sequence length="15" mass="1879">MTKTFNSMRTQSQRY</sequence>
<name>A0A0A9AAW1_ARUDO</name>
<accession>A0A0A9AAW1</accession>
<dbReference type="EMBL" id="GBRH01253708">
    <property type="protein sequence ID" value="JAD44187.1"/>
    <property type="molecule type" value="Transcribed_RNA"/>
</dbReference>
<protein>
    <submittedName>
        <fullName evidence="1">Uncharacterized protein</fullName>
    </submittedName>
</protein>